<name>A0A9W4WZQ2_9GLOM</name>
<protein>
    <submittedName>
        <fullName evidence="1">15045_t:CDS:1</fullName>
    </submittedName>
</protein>
<dbReference type="EMBL" id="CAMKVN010007316">
    <property type="protein sequence ID" value="CAI2191332.1"/>
    <property type="molecule type" value="Genomic_DNA"/>
</dbReference>
<dbReference type="Proteomes" id="UP001153678">
    <property type="component" value="Unassembled WGS sequence"/>
</dbReference>
<sequence>MKATKKVDPTLEEKNFCEKSSEWIFRMDLYFLILTSNLLQE</sequence>
<evidence type="ECO:0000313" key="2">
    <source>
        <dbReference type="Proteomes" id="UP001153678"/>
    </source>
</evidence>
<accession>A0A9W4WZQ2</accession>
<comment type="caution">
    <text evidence="1">The sequence shown here is derived from an EMBL/GenBank/DDBJ whole genome shotgun (WGS) entry which is preliminary data.</text>
</comment>
<gene>
    <name evidence="1" type="ORF">FWILDA_LOCUS15020</name>
</gene>
<feature type="non-terminal residue" evidence="1">
    <location>
        <position position="41"/>
    </location>
</feature>
<reference evidence="1" key="1">
    <citation type="submission" date="2022-08" db="EMBL/GenBank/DDBJ databases">
        <authorList>
            <person name="Kallberg Y."/>
            <person name="Tangrot J."/>
            <person name="Rosling A."/>
        </authorList>
    </citation>
    <scope>NUCLEOTIDE SEQUENCE</scope>
    <source>
        <strain evidence="1">Wild A</strain>
    </source>
</reference>
<proteinExistence type="predicted"/>
<dbReference type="AlphaFoldDB" id="A0A9W4WZQ2"/>
<organism evidence="1 2">
    <name type="scientific">Funneliformis geosporum</name>
    <dbReference type="NCBI Taxonomy" id="1117311"/>
    <lineage>
        <taxon>Eukaryota</taxon>
        <taxon>Fungi</taxon>
        <taxon>Fungi incertae sedis</taxon>
        <taxon>Mucoromycota</taxon>
        <taxon>Glomeromycotina</taxon>
        <taxon>Glomeromycetes</taxon>
        <taxon>Glomerales</taxon>
        <taxon>Glomeraceae</taxon>
        <taxon>Funneliformis</taxon>
    </lineage>
</organism>
<keyword evidence="2" id="KW-1185">Reference proteome</keyword>
<evidence type="ECO:0000313" key="1">
    <source>
        <dbReference type="EMBL" id="CAI2191332.1"/>
    </source>
</evidence>